<organism evidence="2 3">
    <name type="scientific">Chlamydomonas incerta</name>
    <dbReference type="NCBI Taxonomy" id="51695"/>
    <lineage>
        <taxon>Eukaryota</taxon>
        <taxon>Viridiplantae</taxon>
        <taxon>Chlorophyta</taxon>
        <taxon>core chlorophytes</taxon>
        <taxon>Chlorophyceae</taxon>
        <taxon>CS clade</taxon>
        <taxon>Chlamydomonadales</taxon>
        <taxon>Chlamydomonadaceae</taxon>
        <taxon>Chlamydomonas</taxon>
    </lineage>
</organism>
<keyword evidence="3" id="KW-1185">Reference proteome</keyword>
<dbReference type="EMBL" id="JAEHOC010000004">
    <property type="protein sequence ID" value="KAG2442514.1"/>
    <property type="molecule type" value="Genomic_DNA"/>
</dbReference>
<sequence>MDGFACVTRPNPAADCGGRLCTSFSFAFNLTDLGSPFTTTGLWAYLPAFVLATPSSSLHDVVLTRAVSPGDAFAINVTLRDSAGTFLVAFNTTTMRVDPSSFNGTVAAADFVFYVPAGTTPQSAAVQIIRDNSPPLPPSPPSPPSPAPPLPPSPAPPSPLPPSPAPPSPAPPSPAPPSPRPPSPTPPSPAPPSPAPPISQFCFPPANPLPAAFPVDTWAVAVMPYNNTATANLSTVVDPAATGVQGGCSYLLHATTPIGIAVARYTLVFTSPDDAAAQLVAWSIAAGAATLLAPGAVVTLPIQASSASNSSSSSSSNQSADLVVLLSGDGSRRPLRVEAFASSDVCDPAILPNTVPIYLTPSTPTFSNTSRLMSLCQSIPNVVLPSEQTPQQQAGWPAGAGGVLLDFSFGWDVSALPAAFGTDGFVAELPGYALGAGRALSAGWYNITMHRGAGVGGAAPDIRVTLQPPAGAAPSRHRRSLQGTAAAAATAVIASAAGALYLPFTAGTVSIRIVPSPAQPRAAIAKAAEPRTQPRAAEPRAAQPGTPRPPQSLTSQPRTTSAAQP</sequence>
<comment type="caution">
    <text evidence="2">The sequence shown here is derived from an EMBL/GenBank/DDBJ whole genome shotgun (WGS) entry which is preliminary data.</text>
</comment>
<evidence type="ECO:0000313" key="2">
    <source>
        <dbReference type="EMBL" id="KAG2442514.1"/>
    </source>
</evidence>
<feature type="compositionally biased region" description="Polar residues" evidence="1">
    <location>
        <begin position="551"/>
        <end position="565"/>
    </location>
</feature>
<feature type="compositionally biased region" description="Pro residues" evidence="1">
    <location>
        <begin position="134"/>
        <end position="197"/>
    </location>
</feature>
<protein>
    <submittedName>
        <fullName evidence="2">Uncharacterized protein</fullName>
    </submittedName>
</protein>
<dbReference type="Proteomes" id="UP000650467">
    <property type="component" value="Unassembled WGS sequence"/>
</dbReference>
<evidence type="ECO:0000256" key="1">
    <source>
        <dbReference type="SAM" id="MobiDB-lite"/>
    </source>
</evidence>
<proteinExistence type="predicted"/>
<feature type="region of interest" description="Disordered" evidence="1">
    <location>
        <begin position="520"/>
        <end position="565"/>
    </location>
</feature>
<evidence type="ECO:0000313" key="3">
    <source>
        <dbReference type="Proteomes" id="UP000650467"/>
    </source>
</evidence>
<dbReference type="PRINTS" id="PR01217">
    <property type="entry name" value="PRICHEXTENSN"/>
</dbReference>
<dbReference type="AlphaFoldDB" id="A0A835W953"/>
<feature type="compositionally biased region" description="Low complexity" evidence="1">
    <location>
        <begin position="520"/>
        <end position="544"/>
    </location>
</feature>
<feature type="region of interest" description="Disordered" evidence="1">
    <location>
        <begin position="130"/>
        <end position="199"/>
    </location>
</feature>
<gene>
    <name evidence="2" type="ORF">HXX76_002600</name>
</gene>
<reference evidence="2" key="1">
    <citation type="journal article" date="2020" name="bioRxiv">
        <title>Comparative genomics of Chlamydomonas.</title>
        <authorList>
            <person name="Craig R.J."/>
            <person name="Hasan A.R."/>
            <person name="Ness R.W."/>
            <person name="Keightley P.D."/>
        </authorList>
    </citation>
    <scope>NUCLEOTIDE SEQUENCE</scope>
    <source>
        <strain evidence="2">SAG 7.73</strain>
    </source>
</reference>
<name>A0A835W953_CHLIN</name>
<dbReference type="OrthoDB" id="547155at2759"/>
<accession>A0A835W953</accession>